<dbReference type="AlphaFoldDB" id="A0AA35LF75"/>
<organism evidence="2 3">
    <name type="scientific">Podarcis lilfordi</name>
    <name type="common">Lilford's wall lizard</name>
    <dbReference type="NCBI Taxonomy" id="74358"/>
    <lineage>
        <taxon>Eukaryota</taxon>
        <taxon>Metazoa</taxon>
        <taxon>Chordata</taxon>
        <taxon>Craniata</taxon>
        <taxon>Vertebrata</taxon>
        <taxon>Euteleostomi</taxon>
        <taxon>Lepidosauria</taxon>
        <taxon>Squamata</taxon>
        <taxon>Bifurcata</taxon>
        <taxon>Unidentata</taxon>
        <taxon>Episquamata</taxon>
        <taxon>Laterata</taxon>
        <taxon>Lacertibaenia</taxon>
        <taxon>Lacertidae</taxon>
        <taxon>Podarcis</taxon>
    </lineage>
</organism>
<proteinExistence type="predicted"/>
<evidence type="ECO:0000313" key="2">
    <source>
        <dbReference type="EMBL" id="CAI5795215.1"/>
    </source>
</evidence>
<feature type="region of interest" description="Disordered" evidence="1">
    <location>
        <begin position="28"/>
        <end position="51"/>
    </location>
</feature>
<dbReference type="EMBL" id="OX395141">
    <property type="protein sequence ID" value="CAI5795215.1"/>
    <property type="molecule type" value="Genomic_DNA"/>
</dbReference>
<accession>A0AA35LF75</accession>
<protein>
    <submittedName>
        <fullName evidence="2">Uncharacterized protein</fullName>
    </submittedName>
</protein>
<feature type="compositionally biased region" description="Basic and acidic residues" evidence="1">
    <location>
        <begin position="29"/>
        <end position="45"/>
    </location>
</feature>
<name>A0AA35LF75_9SAUR</name>
<keyword evidence="3" id="KW-1185">Reference proteome</keyword>
<gene>
    <name evidence="2" type="ORF">PODLI_1B031519</name>
</gene>
<feature type="non-terminal residue" evidence="2">
    <location>
        <position position="1"/>
    </location>
</feature>
<sequence length="192" mass="21676">QKEASQGEARTRIRTRVAKIWSRLLTLEEEQRGHPGQDRPKERGVHFRQKSSHARGPRFCKSYRAPGLSISAASFFFPSPVRSPLELAETGRQADRQTRACFCDDDYYGRNGEAQGRESHTIQRLPACLLAAQSGARARLLPNNYLHSWSGTETRSKIGDCGQPSYAAHSLVRIQGLTKRQPRNLARRCQEC</sequence>
<evidence type="ECO:0000256" key="1">
    <source>
        <dbReference type="SAM" id="MobiDB-lite"/>
    </source>
</evidence>
<reference evidence="2" key="1">
    <citation type="submission" date="2022-12" db="EMBL/GenBank/DDBJ databases">
        <authorList>
            <person name="Alioto T."/>
            <person name="Alioto T."/>
            <person name="Gomez Garrido J."/>
        </authorList>
    </citation>
    <scope>NUCLEOTIDE SEQUENCE</scope>
</reference>
<dbReference type="Proteomes" id="UP001178461">
    <property type="component" value="Chromosome 15"/>
</dbReference>
<evidence type="ECO:0000313" key="3">
    <source>
        <dbReference type="Proteomes" id="UP001178461"/>
    </source>
</evidence>